<dbReference type="InterPro" id="IPR040999">
    <property type="entry name" value="Mak_N_cap"/>
</dbReference>
<sequence length="211" mass="22613">MALVYQADLRPTKLELLNDWVPRQLWYRGGEAPQLQRSASFRFDDPAGEVGVETLLVQSGEGPVYQVPLTYRGEALPGGEASLIGILEHSVLGRRWVYDACADPVYLAELATTVLNGGTQVQEFVDTDGHPEPREPSAVVSGSGRAATRIAPIDSVTVISKDDSTVIRTNQLELEIFRIPGESAAALGAETLTATWVDGMAPVVLAAVRAA</sequence>
<evidence type="ECO:0000313" key="7">
    <source>
        <dbReference type="Proteomes" id="UP001209083"/>
    </source>
</evidence>
<dbReference type="Pfam" id="PF18085">
    <property type="entry name" value="Mak_N_cap"/>
    <property type="match status" value="1"/>
</dbReference>
<keyword evidence="4" id="KW-0067">ATP-binding</keyword>
<evidence type="ECO:0000256" key="3">
    <source>
        <dbReference type="ARBA" id="ARBA00022777"/>
    </source>
</evidence>
<protein>
    <recommendedName>
        <fullName evidence="5">Maltokinase N-terminal cap domain-containing protein</fullName>
    </recommendedName>
</protein>
<feature type="domain" description="Maltokinase N-terminal cap" evidence="5">
    <location>
        <begin position="20"/>
        <end position="103"/>
    </location>
</feature>
<dbReference type="RefSeq" id="WP_349640416.1">
    <property type="nucleotide sequence ID" value="NZ_CP090958.1"/>
</dbReference>
<dbReference type="Proteomes" id="UP001209083">
    <property type="component" value="Chromosome"/>
</dbReference>
<proteinExistence type="predicted"/>
<dbReference type="EMBL" id="CP090958">
    <property type="protein sequence ID" value="WGW13593.1"/>
    <property type="molecule type" value="Genomic_DNA"/>
</dbReference>
<keyword evidence="7" id="KW-1185">Reference proteome</keyword>
<dbReference type="NCBIfam" id="NF047744">
    <property type="entry name" value="CG0192_rel"/>
    <property type="match status" value="1"/>
</dbReference>
<accession>A0ABY8QXD8</accession>
<evidence type="ECO:0000259" key="5">
    <source>
        <dbReference type="Pfam" id="PF18085"/>
    </source>
</evidence>
<evidence type="ECO:0000256" key="1">
    <source>
        <dbReference type="ARBA" id="ARBA00022679"/>
    </source>
</evidence>
<keyword evidence="3" id="KW-0418">Kinase</keyword>
<name>A0ABY8QXD8_9MICO</name>
<reference evidence="6 7" key="1">
    <citation type="submission" date="2023-05" db="EMBL/GenBank/DDBJ databases">
        <title>Lithophilousrod everest ZFBP1038 complete genpme.</title>
        <authorList>
            <person name="Tian M."/>
        </authorList>
    </citation>
    <scope>NUCLEOTIDE SEQUENCE [LARGE SCALE GENOMIC DNA]</scope>
    <source>
        <strain evidence="6 7">ZFBP1038</strain>
    </source>
</reference>
<gene>
    <name evidence="6" type="ORF">LWF01_07505</name>
</gene>
<evidence type="ECO:0000313" key="6">
    <source>
        <dbReference type="EMBL" id="WGW13593.1"/>
    </source>
</evidence>
<keyword evidence="2" id="KW-0547">Nucleotide-binding</keyword>
<keyword evidence="1" id="KW-0808">Transferase</keyword>
<evidence type="ECO:0000256" key="2">
    <source>
        <dbReference type="ARBA" id="ARBA00022741"/>
    </source>
</evidence>
<evidence type="ECO:0000256" key="4">
    <source>
        <dbReference type="ARBA" id="ARBA00022840"/>
    </source>
</evidence>
<organism evidence="6 7">
    <name type="scientific">Saxibacter everestensis</name>
    <dbReference type="NCBI Taxonomy" id="2909229"/>
    <lineage>
        <taxon>Bacteria</taxon>
        <taxon>Bacillati</taxon>
        <taxon>Actinomycetota</taxon>
        <taxon>Actinomycetes</taxon>
        <taxon>Micrococcales</taxon>
        <taxon>Brevibacteriaceae</taxon>
        <taxon>Saxibacter</taxon>
    </lineage>
</organism>